<keyword evidence="2" id="KW-1185">Reference proteome</keyword>
<reference evidence="1" key="2">
    <citation type="submission" date="2020-06" db="EMBL/GenBank/DDBJ databases">
        <title>Helianthus annuus Genome sequencing and assembly Release 2.</title>
        <authorList>
            <person name="Gouzy J."/>
            <person name="Langlade N."/>
            <person name="Munos S."/>
        </authorList>
    </citation>
    <scope>NUCLEOTIDE SEQUENCE</scope>
    <source>
        <tissue evidence="1">Leaves</tissue>
    </source>
</reference>
<protein>
    <submittedName>
        <fullName evidence="1">Uncharacterized protein</fullName>
    </submittedName>
</protein>
<accession>A0A9K3HDD6</accession>
<name>A0A9K3HDD6_HELAN</name>
<sequence>MPRFTKSIRPQEVHTVHMISGFLISVGFKNLKGRSNIISTITNKIRTKYVKLELTISTLLLIKGSNNS</sequence>
<proteinExistence type="predicted"/>
<comment type="caution">
    <text evidence="1">The sequence shown here is derived from an EMBL/GenBank/DDBJ whole genome shotgun (WGS) entry which is preliminary data.</text>
</comment>
<evidence type="ECO:0000313" key="1">
    <source>
        <dbReference type="EMBL" id="KAF5776245.1"/>
    </source>
</evidence>
<reference evidence="1" key="1">
    <citation type="journal article" date="2017" name="Nature">
        <title>The sunflower genome provides insights into oil metabolism, flowering and Asterid evolution.</title>
        <authorList>
            <person name="Badouin H."/>
            <person name="Gouzy J."/>
            <person name="Grassa C.J."/>
            <person name="Murat F."/>
            <person name="Staton S.E."/>
            <person name="Cottret L."/>
            <person name="Lelandais-Briere C."/>
            <person name="Owens G.L."/>
            <person name="Carrere S."/>
            <person name="Mayjonade B."/>
            <person name="Legrand L."/>
            <person name="Gill N."/>
            <person name="Kane N.C."/>
            <person name="Bowers J.E."/>
            <person name="Hubner S."/>
            <person name="Bellec A."/>
            <person name="Berard A."/>
            <person name="Berges H."/>
            <person name="Blanchet N."/>
            <person name="Boniface M.C."/>
            <person name="Brunel D."/>
            <person name="Catrice O."/>
            <person name="Chaidir N."/>
            <person name="Claudel C."/>
            <person name="Donnadieu C."/>
            <person name="Faraut T."/>
            <person name="Fievet G."/>
            <person name="Helmstetter N."/>
            <person name="King M."/>
            <person name="Knapp S.J."/>
            <person name="Lai Z."/>
            <person name="Le Paslier M.C."/>
            <person name="Lippi Y."/>
            <person name="Lorenzon L."/>
            <person name="Mandel J.R."/>
            <person name="Marage G."/>
            <person name="Marchand G."/>
            <person name="Marquand E."/>
            <person name="Bret-Mestries E."/>
            <person name="Morien E."/>
            <person name="Nambeesan S."/>
            <person name="Nguyen T."/>
            <person name="Pegot-Espagnet P."/>
            <person name="Pouilly N."/>
            <person name="Raftis F."/>
            <person name="Sallet E."/>
            <person name="Schiex T."/>
            <person name="Thomas J."/>
            <person name="Vandecasteele C."/>
            <person name="Vares D."/>
            <person name="Vear F."/>
            <person name="Vautrin S."/>
            <person name="Crespi M."/>
            <person name="Mangin B."/>
            <person name="Burke J.M."/>
            <person name="Salse J."/>
            <person name="Munos S."/>
            <person name="Vincourt P."/>
            <person name="Rieseberg L.H."/>
            <person name="Langlade N.B."/>
        </authorList>
    </citation>
    <scope>NUCLEOTIDE SEQUENCE</scope>
    <source>
        <tissue evidence="1">Leaves</tissue>
    </source>
</reference>
<organism evidence="1 2">
    <name type="scientific">Helianthus annuus</name>
    <name type="common">Common sunflower</name>
    <dbReference type="NCBI Taxonomy" id="4232"/>
    <lineage>
        <taxon>Eukaryota</taxon>
        <taxon>Viridiplantae</taxon>
        <taxon>Streptophyta</taxon>
        <taxon>Embryophyta</taxon>
        <taxon>Tracheophyta</taxon>
        <taxon>Spermatophyta</taxon>
        <taxon>Magnoliopsida</taxon>
        <taxon>eudicotyledons</taxon>
        <taxon>Gunneridae</taxon>
        <taxon>Pentapetalae</taxon>
        <taxon>asterids</taxon>
        <taxon>campanulids</taxon>
        <taxon>Asterales</taxon>
        <taxon>Asteraceae</taxon>
        <taxon>Asteroideae</taxon>
        <taxon>Heliantheae alliance</taxon>
        <taxon>Heliantheae</taxon>
        <taxon>Helianthus</taxon>
    </lineage>
</organism>
<dbReference type="Proteomes" id="UP000215914">
    <property type="component" value="Unassembled WGS sequence"/>
</dbReference>
<dbReference type="AlphaFoldDB" id="A0A9K3HDD6"/>
<dbReference type="Gramene" id="mRNA:HanXRQr2_Chr12g0522131">
    <property type="protein sequence ID" value="CDS:HanXRQr2_Chr12g0522131.1"/>
    <property type="gene ID" value="HanXRQr2_Chr12g0522131"/>
</dbReference>
<dbReference type="EMBL" id="MNCJ02000327">
    <property type="protein sequence ID" value="KAF5776245.1"/>
    <property type="molecule type" value="Genomic_DNA"/>
</dbReference>
<evidence type="ECO:0000313" key="2">
    <source>
        <dbReference type="Proteomes" id="UP000215914"/>
    </source>
</evidence>
<gene>
    <name evidence="1" type="ORF">HanXRQr2_Chr12g0522131</name>
</gene>